<keyword evidence="6" id="KW-1185">Reference proteome</keyword>
<sequence length="206" mass="22797">MFRILLSAFLLTSITYMSYVEACPRCGNVEVPYPLSTRDGCGDSRYKIYCNNGVLEFMSAEGFYYRILSIDSFASRLVLSPPLIQSHSCSSSDLGVGGVRLDGGSPFNISTRNTIMLFNCSANILLSPLNCSSNSFCRKFEALDVESGCKDTLCCHYLKDSSMNSHKIRVRFGGCTAYTSVIDVRPNDPAEAWNYGIELQWAAPHL</sequence>
<evidence type="ECO:0000313" key="6">
    <source>
        <dbReference type="Proteomes" id="UP001154282"/>
    </source>
</evidence>
<protein>
    <recommendedName>
        <fullName evidence="4">Wall-associated receptor kinase galacturonan-binding domain-containing protein</fullName>
    </recommendedName>
</protein>
<dbReference type="AlphaFoldDB" id="A0AAV0I1B0"/>
<gene>
    <name evidence="5" type="ORF">LITE_LOCUS6930</name>
</gene>
<dbReference type="PANTHER" id="PTHR33355">
    <property type="entry name" value="WALL-ASSOCIATED RECEPTOR KINASE CARBOXY-TERMINAL PROTEIN-RELATED"/>
    <property type="match status" value="1"/>
</dbReference>
<reference evidence="5" key="1">
    <citation type="submission" date="2022-08" db="EMBL/GenBank/DDBJ databases">
        <authorList>
            <person name="Gutierrez-Valencia J."/>
        </authorList>
    </citation>
    <scope>NUCLEOTIDE SEQUENCE</scope>
</reference>
<keyword evidence="2 3" id="KW-0732">Signal</keyword>
<dbReference type="GO" id="GO:0030247">
    <property type="term" value="F:polysaccharide binding"/>
    <property type="evidence" value="ECO:0007669"/>
    <property type="project" value="InterPro"/>
</dbReference>
<comment type="caution">
    <text evidence="5">The sequence shown here is derived from an EMBL/GenBank/DDBJ whole genome shotgun (WGS) entry which is preliminary data.</text>
</comment>
<accession>A0AAV0I1B0</accession>
<evidence type="ECO:0000256" key="2">
    <source>
        <dbReference type="ARBA" id="ARBA00022729"/>
    </source>
</evidence>
<proteinExistence type="predicted"/>
<dbReference type="Proteomes" id="UP001154282">
    <property type="component" value="Unassembled WGS sequence"/>
</dbReference>
<dbReference type="GO" id="GO:0016020">
    <property type="term" value="C:membrane"/>
    <property type="evidence" value="ECO:0007669"/>
    <property type="project" value="UniProtKB-SubCell"/>
</dbReference>
<evidence type="ECO:0000256" key="3">
    <source>
        <dbReference type="SAM" id="SignalP"/>
    </source>
</evidence>
<evidence type="ECO:0000256" key="1">
    <source>
        <dbReference type="ARBA" id="ARBA00004167"/>
    </source>
</evidence>
<dbReference type="PANTHER" id="PTHR33355:SF14">
    <property type="entry name" value="WALL-ASSOCIATED RECEPTOR KINASE GALACTURONAN-BINDING DOMAIN-CONTAINING PROTEIN"/>
    <property type="match status" value="1"/>
</dbReference>
<feature type="chain" id="PRO_5043998515" description="Wall-associated receptor kinase galacturonan-binding domain-containing protein" evidence="3">
    <location>
        <begin position="23"/>
        <end position="206"/>
    </location>
</feature>
<dbReference type="Pfam" id="PF13947">
    <property type="entry name" value="GUB_WAK_bind"/>
    <property type="match status" value="1"/>
</dbReference>
<feature type="domain" description="Wall-associated receptor kinase galacturonan-binding" evidence="4">
    <location>
        <begin position="23"/>
        <end position="77"/>
    </location>
</feature>
<evidence type="ECO:0000313" key="5">
    <source>
        <dbReference type="EMBL" id="CAI0390949.1"/>
    </source>
</evidence>
<evidence type="ECO:0000259" key="4">
    <source>
        <dbReference type="Pfam" id="PF13947"/>
    </source>
</evidence>
<dbReference type="InterPro" id="IPR025287">
    <property type="entry name" value="WAK_GUB"/>
</dbReference>
<dbReference type="EMBL" id="CAMGYJ010000003">
    <property type="protein sequence ID" value="CAI0390949.1"/>
    <property type="molecule type" value="Genomic_DNA"/>
</dbReference>
<organism evidence="5 6">
    <name type="scientific">Linum tenue</name>
    <dbReference type="NCBI Taxonomy" id="586396"/>
    <lineage>
        <taxon>Eukaryota</taxon>
        <taxon>Viridiplantae</taxon>
        <taxon>Streptophyta</taxon>
        <taxon>Embryophyta</taxon>
        <taxon>Tracheophyta</taxon>
        <taxon>Spermatophyta</taxon>
        <taxon>Magnoliopsida</taxon>
        <taxon>eudicotyledons</taxon>
        <taxon>Gunneridae</taxon>
        <taxon>Pentapetalae</taxon>
        <taxon>rosids</taxon>
        <taxon>fabids</taxon>
        <taxon>Malpighiales</taxon>
        <taxon>Linaceae</taxon>
        <taxon>Linum</taxon>
    </lineage>
</organism>
<name>A0AAV0I1B0_9ROSI</name>
<comment type="subcellular location">
    <subcellularLocation>
        <location evidence="1">Membrane</location>
        <topology evidence="1">Single-pass membrane protein</topology>
    </subcellularLocation>
</comment>
<feature type="signal peptide" evidence="3">
    <location>
        <begin position="1"/>
        <end position="22"/>
    </location>
</feature>